<comment type="caution">
    <text evidence="2">The sequence shown here is derived from an EMBL/GenBank/DDBJ whole genome shotgun (WGS) entry which is preliminary data.</text>
</comment>
<evidence type="ECO:0000313" key="3">
    <source>
        <dbReference type="Proteomes" id="UP000013085"/>
    </source>
</evidence>
<dbReference type="AlphaFoldDB" id="A0A0E2HF48"/>
<evidence type="ECO:0000313" key="2">
    <source>
        <dbReference type="EMBL" id="ENZ19216.1"/>
    </source>
</evidence>
<sequence length="173" mass="19906">MKLKCSIVILAILASFLFLVSCQNDSGTAEKQQTKLIESYFQDLKNGNTEEASKKVRFTKAEINAGLPDIFCDAMQGYDYKELTIHEIKKLNDSIYLVNATVNTNFDSENKSEYIHVEFNPFIVFYDNEYKIAFVKEQVPQSLYGDLKALPDNYDDNLDYIIFEDGDETFNLE</sequence>
<feature type="signal peptide" evidence="1">
    <location>
        <begin position="1"/>
        <end position="20"/>
    </location>
</feature>
<proteinExistence type="predicted"/>
<feature type="chain" id="PRO_5038850006" description="DUF5104 domain-containing protein" evidence="1">
    <location>
        <begin position="21"/>
        <end position="173"/>
    </location>
</feature>
<dbReference type="RefSeq" id="WP_002586712.1">
    <property type="nucleotide sequence ID" value="NZ_KB850987.1"/>
</dbReference>
<dbReference type="Proteomes" id="UP000013085">
    <property type="component" value="Unassembled WGS sequence"/>
</dbReference>
<gene>
    <name evidence="2" type="ORF">HMPREF1090_00600</name>
</gene>
<name>A0A0E2HF48_9FIRM</name>
<evidence type="ECO:0008006" key="4">
    <source>
        <dbReference type="Google" id="ProtNLM"/>
    </source>
</evidence>
<dbReference type="HOGENOM" id="CLU_1544936_0_0_9"/>
<accession>A0A0E2HF48</accession>
<reference evidence="2 3" key="1">
    <citation type="submission" date="2013-01" db="EMBL/GenBank/DDBJ databases">
        <title>The Genome Sequence of Clostridium clostridioforme 90A8.</title>
        <authorList>
            <consortium name="The Broad Institute Genome Sequencing Platform"/>
            <person name="Earl A."/>
            <person name="Ward D."/>
            <person name="Feldgarden M."/>
            <person name="Gevers D."/>
            <person name="Courvalin P."/>
            <person name="Lambert T."/>
            <person name="Walker B."/>
            <person name="Young S.K."/>
            <person name="Zeng Q."/>
            <person name="Gargeya S."/>
            <person name="Fitzgerald M."/>
            <person name="Haas B."/>
            <person name="Abouelleil A."/>
            <person name="Alvarado L."/>
            <person name="Arachchi H.M."/>
            <person name="Berlin A.M."/>
            <person name="Chapman S.B."/>
            <person name="Dewar J."/>
            <person name="Goldberg J."/>
            <person name="Griggs A."/>
            <person name="Gujja S."/>
            <person name="Hansen M."/>
            <person name="Howarth C."/>
            <person name="Imamovic A."/>
            <person name="Larimer J."/>
            <person name="McCowan C."/>
            <person name="Murphy C."/>
            <person name="Neiman D."/>
            <person name="Pearson M."/>
            <person name="Priest M."/>
            <person name="Roberts A."/>
            <person name="Saif S."/>
            <person name="Shea T."/>
            <person name="Sisk P."/>
            <person name="Sykes S."/>
            <person name="Wortman J."/>
            <person name="Nusbaum C."/>
            <person name="Birren B."/>
        </authorList>
    </citation>
    <scope>NUCLEOTIDE SEQUENCE [LARGE SCALE GENOMIC DNA]</scope>
    <source>
        <strain evidence="2 3">90A8</strain>
    </source>
</reference>
<evidence type="ECO:0000256" key="1">
    <source>
        <dbReference type="SAM" id="SignalP"/>
    </source>
</evidence>
<keyword evidence="1" id="KW-0732">Signal</keyword>
<protein>
    <recommendedName>
        <fullName evidence="4">DUF5104 domain-containing protein</fullName>
    </recommendedName>
</protein>
<dbReference type="EMBL" id="AGYR01000005">
    <property type="protein sequence ID" value="ENZ19216.1"/>
    <property type="molecule type" value="Genomic_DNA"/>
</dbReference>
<dbReference type="PATRIC" id="fig|999408.3.peg.642"/>
<dbReference type="PROSITE" id="PS51257">
    <property type="entry name" value="PROKAR_LIPOPROTEIN"/>
    <property type="match status" value="1"/>
</dbReference>
<organism evidence="2 3">
    <name type="scientific">[Clostridium] clostridioforme 90A8</name>
    <dbReference type="NCBI Taxonomy" id="999408"/>
    <lineage>
        <taxon>Bacteria</taxon>
        <taxon>Bacillati</taxon>
        <taxon>Bacillota</taxon>
        <taxon>Clostridia</taxon>
        <taxon>Lachnospirales</taxon>
        <taxon>Lachnospiraceae</taxon>
        <taxon>Enterocloster</taxon>
    </lineage>
</organism>